<dbReference type="Proteomes" id="UP000219612">
    <property type="component" value="Unassembled WGS sequence"/>
</dbReference>
<evidence type="ECO:0000313" key="3">
    <source>
        <dbReference type="Proteomes" id="UP000219612"/>
    </source>
</evidence>
<feature type="transmembrane region" description="Helical" evidence="1">
    <location>
        <begin position="256"/>
        <end position="274"/>
    </location>
</feature>
<accession>A0A285KJ87</accession>
<feature type="transmembrane region" description="Helical" evidence="1">
    <location>
        <begin position="422"/>
        <end position="440"/>
    </location>
</feature>
<feature type="transmembrane region" description="Helical" evidence="1">
    <location>
        <begin position="338"/>
        <end position="354"/>
    </location>
</feature>
<feature type="transmembrane region" description="Helical" evidence="1">
    <location>
        <begin position="512"/>
        <end position="530"/>
    </location>
</feature>
<feature type="transmembrane region" description="Helical" evidence="1">
    <location>
        <begin position="139"/>
        <end position="159"/>
    </location>
</feature>
<organism evidence="2 3">
    <name type="scientific">Paractinoplanes atraurantiacus</name>
    <dbReference type="NCBI Taxonomy" id="1036182"/>
    <lineage>
        <taxon>Bacteria</taxon>
        <taxon>Bacillati</taxon>
        <taxon>Actinomycetota</taxon>
        <taxon>Actinomycetes</taxon>
        <taxon>Micromonosporales</taxon>
        <taxon>Micromonosporaceae</taxon>
        <taxon>Paractinoplanes</taxon>
    </lineage>
</organism>
<feature type="transmembrane region" description="Helical" evidence="1">
    <location>
        <begin position="110"/>
        <end position="127"/>
    </location>
</feature>
<feature type="transmembrane region" description="Helical" evidence="1">
    <location>
        <begin position="487"/>
        <end position="505"/>
    </location>
</feature>
<evidence type="ECO:0000313" key="2">
    <source>
        <dbReference type="EMBL" id="SNY72665.1"/>
    </source>
</evidence>
<evidence type="ECO:0000256" key="1">
    <source>
        <dbReference type="SAM" id="Phobius"/>
    </source>
</evidence>
<gene>
    <name evidence="2" type="ORF">SAMN05421748_14348</name>
</gene>
<feature type="transmembrane region" description="Helical" evidence="1">
    <location>
        <begin position="294"/>
        <end position="311"/>
    </location>
</feature>
<feature type="transmembrane region" description="Helical" evidence="1">
    <location>
        <begin position="361"/>
        <end position="382"/>
    </location>
</feature>
<dbReference type="RefSeq" id="WP_097328823.1">
    <property type="nucleotide sequence ID" value="NZ_OBDY01000043.1"/>
</dbReference>
<keyword evidence="3" id="KW-1185">Reference proteome</keyword>
<proteinExistence type="predicted"/>
<name>A0A285KJ87_9ACTN</name>
<feature type="transmembrane region" description="Helical" evidence="1">
    <location>
        <begin position="228"/>
        <end position="249"/>
    </location>
</feature>
<keyword evidence="1" id="KW-0812">Transmembrane</keyword>
<keyword evidence="1" id="KW-0472">Membrane</keyword>
<reference evidence="2 3" key="1">
    <citation type="submission" date="2017-09" db="EMBL/GenBank/DDBJ databases">
        <authorList>
            <person name="Ehlers B."/>
            <person name="Leendertz F.H."/>
        </authorList>
    </citation>
    <scope>NUCLEOTIDE SEQUENCE [LARGE SCALE GENOMIC DNA]</scope>
    <source>
        <strain evidence="2 3">CGMCC 4.6857</strain>
    </source>
</reference>
<protein>
    <recommendedName>
        <fullName evidence="4">4-amino-4-deoxy-L-arabinose transferase</fullName>
    </recommendedName>
</protein>
<feature type="transmembrane region" description="Helical" evidence="1">
    <location>
        <begin position="461"/>
        <end position="481"/>
    </location>
</feature>
<sequence>MTAVLETAGPPAVSTHNRLTSVALRALPWLLPAAALVAGLLHTGVSVAEIALYTAYFALGVVLPGTLVHRAVRGSRGNLPEDLGLGAATGMLVMLGGWALAAALDWFWLLPWWPALIVALFLAVPGLRRHWRMSEPRPLPVLWSWIVAAGLLLVVVVAYPNWVRSPLPPAGGAIYQDLLYHLALVHEMTRAMPFQVPQVAGEALHYHYLSDADIAVGSMITGIDPAVMLLRLWFVPVTGVAIFVCAALIRELSGRWWAGAGGGVAAILAFPLLLGSPVTPIGVIPISFVSPSQTYVLGLLGLLIVFAVDVLRGRPLRWGWLVIFPLALAVAGSKSSALPPFLAGLAAAVLIVLLRERRRLLPVLGLFGLVLAAVVVGFRLFAGGGAGTLKLEPLAVLYWVAPYRQTLGREDTIEVPYGVEHAGLTGGVFLAGLLIWWVIMQAPRMLGVAGLALGRTRREPAAWLFAGMITAGAGAAYLLWHPSASQNYFYLCAVPFGTVLTAWLLADQARSLRPVVAGAIAGGIWAAIAPRVPAPKPPTKAGWAWALAEPLLLTAAVALIVTLIALHLWRRRTGRLAWRAIFPALIAATLMAGLVGGAEQQARGVASAVKWSHSSRPALDRQRVIQPEEMRAAAWLDQHAGRYDLVATNVHCRPIAGTPECDSRAFWVAGLGGRRTLVESWGYTDSAVAAEGVNGKRYMYQPAPDQEAYQLNQRVFASGRPADVAELHRRYQVRWLFGDSRAQGGVSPQLSSVATLRYRAGPVSIYQLP</sequence>
<keyword evidence="1" id="KW-1133">Transmembrane helix</keyword>
<dbReference type="OrthoDB" id="3855595at2"/>
<feature type="transmembrane region" description="Helical" evidence="1">
    <location>
        <begin position="576"/>
        <end position="598"/>
    </location>
</feature>
<dbReference type="AlphaFoldDB" id="A0A285KJ87"/>
<feature type="transmembrane region" description="Helical" evidence="1">
    <location>
        <begin position="83"/>
        <end position="104"/>
    </location>
</feature>
<dbReference type="EMBL" id="OBDY01000043">
    <property type="protein sequence ID" value="SNY72665.1"/>
    <property type="molecule type" value="Genomic_DNA"/>
</dbReference>
<feature type="transmembrane region" description="Helical" evidence="1">
    <location>
        <begin position="316"/>
        <end position="332"/>
    </location>
</feature>
<feature type="transmembrane region" description="Helical" evidence="1">
    <location>
        <begin position="550"/>
        <end position="569"/>
    </location>
</feature>
<feature type="transmembrane region" description="Helical" evidence="1">
    <location>
        <begin position="50"/>
        <end position="71"/>
    </location>
</feature>
<feature type="transmembrane region" description="Helical" evidence="1">
    <location>
        <begin position="26"/>
        <end position="44"/>
    </location>
</feature>
<evidence type="ECO:0008006" key="4">
    <source>
        <dbReference type="Google" id="ProtNLM"/>
    </source>
</evidence>